<accession>A0A0D8XEC8</accession>
<dbReference type="InterPro" id="IPR029052">
    <property type="entry name" value="Metallo-depent_PP-like"/>
</dbReference>
<dbReference type="Proteomes" id="UP000053766">
    <property type="component" value="Unassembled WGS sequence"/>
</dbReference>
<dbReference type="GO" id="GO:0004722">
    <property type="term" value="F:protein serine/threonine phosphatase activity"/>
    <property type="evidence" value="ECO:0007669"/>
    <property type="project" value="TreeGrafter"/>
</dbReference>
<sequence>MPPLARNLIFSQPTMKIRMYRDNTDTSQAVYGLGAVNRICREMGVKLVVRAHNPLQNGICWIGTRHKLISLWSAPAKNSNKVYPNPRAFQGAVINISSDFEIQVYTLQKQKQVEKSDETLRGENLLL</sequence>
<dbReference type="AlphaFoldDB" id="A0A0D8XEC8"/>
<dbReference type="Gene3D" id="3.60.21.10">
    <property type="match status" value="1"/>
</dbReference>
<dbReference type="GO" id="GO:0005737">
    <property type="term" value="C:cytoplasm"/>
    <property type="evidence" value="ECO:0007669"/>
    <property type="project" value="TreeGrafter"/>
</dbReference>
<evidence type="ECO:0008006" key="3">
    <source>
        <dbReference type="Google" id="ProtNLM"/>
    </source>
</evidence>
<dbReference type="PANTHER" id="PTHR11668:SF290">
    <property type="entry name" value="SERINE_THREONINE SPECIFIC PROTEIN PHOSPHATASES DOMAIN-CONTAINING PROTEIN"/>
    <property type="match status" value="1"/>
</dbReference>
<dbReference type="GO" id="GO:0005634">
    <property type="term" value="C:nucleus"/>
    <property type="evidence" value="ECO:0007669"/>
    <property type="project" value="TreeGrafter"/>
</dbReference>
<evidence type="ECO:0000313" key="1">
    <source>
        <dbReference type="EMBL" id="KJH42953.1"/>
    </source>
</evidence>
<proteinExistence type="predicted"/>
<reference evidence="2" key="2">
    <citation type="journal article" date="2016" name="Sci. Rep.">
        <title>Dictyocaulus viviparus genome, variome and transcriptome elucidate lungworm biology and support future intervention.</title>
        <authorList>
            <person name="McNulty S.N."/>
            <person name="Strube C."/>
            <person name="Rosa B.A."/>
            <person name="Martin J.C."/>
            <person name="Tyagi R."/>
            <person name="Choi Y.J."/>
            <person name="Wang Q."/>
            <person name="Hallsworth Pepin K."/>
            <person name="Zhang X."/>
            <person name="Ozersky P."/>
            <person name="Wilson R.K."/>
            <person name="Sternberg P.W."/>
            <person name="Gasser R.B."/>
            <person name="Mitreva M."/>
        </authorList>
    </citation>
    <scope>NUCLEOTIDE SEQUENCE [LARGE SCALE GENOMIC DNA]</scope>
    <source>
        <strain evidence="2">HannoverDv2000</strain>
    </source>
</reference>
<dbReference type="OrthoDB" id="5834742at2759"/>
<protein>
    <recommendedName>
        <fullName evidence="3">Serine/threonine specific protein phosphatases domain-containing protein</fullName>
    </recommendedName>
</protein>
<name>A0A0D8XEC8_DICVI</name>
<evidence type="ECO:0000313" key="2">
    <source>
        <dbReference type="Proteomes" id="UP000053766"/>
    </source>
</evidence>
<gene>
    <name evidence="1" type="ORF">DICVIV_11056</name>
</gene>
<dbReference type="InterPro" id="IPR050341">
    <property type="entry name" value="PP1_catalytic_subunit"/>
</dbReference>
<dbReference type="PANTHER" id="PTHR11668">
    <property type="entry name" value="SERINE/THREONINE PROTEIN PHOSPHATASE"/>
    <property type="match status" value="1"/>
</dbReference>
<reference evidence="1 2" key="1">
    <citation type="submission" date="2013-11" db="EMBL/GenBank/DDBJ databases">
        <title>Draft genome of the bovine lungworm Dictyocaulus viviparus.</title>
        <authorList>
            <person name="Mitreva M."/>
        </authorList>
    </citation>
    <scope>NUCLEOTIDE SEQUENCE [LARGE SCALE GENOMIC DNA]</scope>
    <source>
        <strain evidence="1 2">HannoverDv2000</strain>
    </source>
</reference>
<organism evidence="1 2">
    <name type="scientific">Dictyocaulus viviparus</name>
    <name type="common">Bovine lungworm</name>
    <dbReference type="NCBI Taxonomy" id="29172"/>
    <lineage>
        <taxon>Eukaryota</taxon>
        <taxon>Metazoa</taxon>
        <taxon>Ecdysozoa</taxon>
        <taxon>Nematoda</taxon>
        <taxon>Chromadorea</taxon>
        <taxon>Rhabditida</taxon>
        <taxon>Rhabditina</taxon>
        <taxon>Rhabditomorpha</taxon>
        <taxon>Strongyloidea</taxon>
        <taxon>Metastrongylidae</taxon>
        <taxon>Dictyocaulus</taxon>
    </lineage>
</organism>
<dbReference type="EMBL" id="KN716607">
    <property type="protein sequence ID" value="KJH42953.1"/>
    <property type="molecule type" value="Genomic_DNA"/>
</dbReference>
<dbReference type="SUPFAM" id="SSF56300">
    <property type="entry name" value="Metallo-dependent phosphatases"/>
    <property type="match status" value="1"/>
</dbReference>
<keyword evidence="2" id="KW-1185">Reference proteome</keyword>
<dbReference type="STRING" id="29172.A0A0D8XEC8"/>